<sequence>MPELTAEEIALAGEYVLGTLPLTERQAAARRIATDSAFAREVARWEARFDPLAEEVRPVAPPARLWAGIEARAFGTPAPAPAGLWRWLAGASAVSAAFLGAILWLGEPLMPAQGRMWVSDMVSQDGAVRLAALYNEKTGEMRVSMGGAAPAAGRDFELWLIAGEAAPVSLGVMPRRGQAAMPIPAELRARIANATLAITEEPKGGAPGGVATGRLVAKADLRRI</sequence>
<protein>
    <submittedName>
        <fullName evidence="3">Anti-sigma factor domain-containing protein</fullName>
    </submittedName>
</protein>
<evidence type="ECO:0000313" key="4">
    <source>
        <dbReference type="Proteomes" id="UP001597413"/>
    </source>
</evidence>
<keyword evidence="1" id="KW-0812">Transmembrane</keyword>
<keyword evidence="4" id="KW-1185">Reference proteome</keyword>
<comment type="caution">
    <text evidence="3">The sequence shown here is derived from an EMBL/GenBank/DDBJ whole genome shotgun (WGS) entry which is preliminary data.</text>
</comment>
<reference evidence="4" key="1">
    <citation type="journal article" date="2019" name="Int. J. Syst. Evol. Microbiol.">
        <title>The Global Catalogue of Microorganisms (GCM) 10K type strain sequencing project: providing services to taxonomists for standard genome sequencing and annotation.</title>
        <authorList>
            <consortium name="The Broad Institute Genomics Platform"/>
            <consortium name="The Broad Institute Genome Sequencing Center for Infectious Disease"/>
            <person name="Wu L."/>
            <person name="Ma J."/>
        </authorList>
    </citation>
    <scope>NUCLEOTIDE SEQUENCE [LARGE SCALE GENOMIC DNA]</scope>
    <source>
        <strain evidence="4">CCUG 55131</strain>
    </source>
</reference>
<dbReference type="InterPro" id="IPR018764">
    <property type="entry name" value="RskA_C"/>
</dbReference>
<gene>
    <name evidence="3" type="ORF">ACFSM0_03970</name>
</gene>
<evidence type="ECO:0000256" key="1">
    <source>
        <dbReference type="SAM" id="Phobius"/>
    </source>
</evidence>
<dbReference type="PANTHER" id="PTHR37461">
    <property type="entry name" value="ANTI-SIGMA-K FACTOR RSKA"/>
    <property type="match status" value="1"/>
</dbReference>
<keyword evidence="1" id="KW-1133">Transmembrane helix</keyword>
<keyword evidence="1" id="KW-0472">Membrane</keyword>
<dbReference type="Proteomes" id="UP001597413">
    <property type="component" value="Unassembled WGS sequence"/>
</dbReference>
<dbReference type="InterPro" id="IPR051474">
    <property type="entry name" value="Anti-sigma-K/W_factor"/>
</dbReference>
<proteinExistence type="predicted"/>
<accession>A0ABW5A5F2</accession>
<feature type="domain" description="Anti-sigma K factor RskA C-terminal" evidence="2">
    <location>
        <begin position="91"/>
        <end position="208"/>
    </location>
</feature>
<evidence type="ECO:0000313" key="3">
    <source>
        <dbReference type="EMBL" id="MFD2173245.1"/>
    </source>
</evidence>
<evidence type="ECO:0000259" key="2">
    <source>
        <dbReference type="Pfam" id="PF10099"/>
    </source>
</evidence>
<dbReference type="Pfam" id="PF10099">
    <property type="entry name" value="RskA_C"/>
    <property type="match status" value="1"/>
</dbReference>
<dbReference type="EMBL" id="JBHUIX010000004">
    <property type="protein sequence ID" value="MFD2173245.1"/>
    <property type="molecule type" value="Genomic_DNA"/>
</dbReference>
<name>A0ABW5A5F2_9RHOB</name>
<dbReference type="PANTHER" id="PTHR37461:SF1">
    <property type="entry name" value="ANTI-SIGMA-K FACTOR RSKA"/>
    <property type="match status" value="1"/>
</dbReference>
<feature type="transmembrane region" description="Helical" evidence="1">
    <location>
        <begin position="84"/>
        <end position="106"/>
    </location>
</feature>
<organism evidence="3 4">
    <name type="scientific">Rhodobacter lacus</name>
    <dbReference type="NCBI Taxonomy" id="1641972"/>
    <lineage>
        <taxon>Bacteria</taxon>
        <taxon>Pseudomonadati</taxon>
        <taxon>Pseudomonadota</taxon>
        <taxon>Alphaproteobacteria</taxon>
        <taxon>Rhodobacterales</taxon>
        <taxon>Rhodobacter group</taxon>
        <taxon>Rhodobacter</taxon>
    </lineage>
</organism>
<dbReference type="RefSeq" id="WP_377387506.1">
    <property type="nucleotide sequence ID" value="NZ_JBHUIX010000004.1"/>
</dbReference>